<reference evidence="3" key="2">
    <citation type="submission" date="2013-12" db="EMBL/GenBank/DDBJ databases">
        <title>Evolution of pathogenesis and genome organization in the Tremellales.</title>
        <authorList>
            <person name="Cuomo C."/>
            <person name="Litvintseva A."/>
            <person name="Heitman J."/>
            <person name="Chen Y."/>
            <person name="Sun S."/>
            <person name="Springer D."/>
            <person name="Dromer F."/>
            <person name="Young S."/>
            <person name="Zeng Q."/>
            <person name="Chapman S."/>
            <person name="Gujja S."/>
            <person name="Saif S."/>
            <person name="Birren B."/>
        </authorList>
    </citation>
    <scope>NUCLEOTIDE SEQUENCE [LARGE SCALE GENOMIC DNA]</scope>
    <source>
        <strain evidence="3">CBS 10435</strain>
    </source>
</reference>
<feature type="region of interest" description="Disordered" evidence="1">
    <location>
        <begin position="43"/>
        <end position="120"/>
    </location>
</feature>
<proteinExistence type="predicted"/>
<evidence type="ECO:0000313" key="2">
    <source>
        <dbReference type="EMBL" id="OCF56627.1"/>
    </source>
</evidence>
<name>A0A1B9IM94_9TREE</name>
<feature type="compositionally biased region" description="Low complexity" evidence="1">
    <location>
        <begin position="58"/>
        <end position="69"/>
    </location>
</feature>
<gene>
    <name evidence="2" type="ORF">L486_05480</name>
</gene>
<organism evidence="2 3">
    <name type="scientific">Kwoniella mangroviensis CBS 10435</name>
    <dbReference type="NCBI Taxonomy" id="1331196"/>
    <lineage>
        <taxon>Eukaryota</taxon>
        <taxon>Fungi</taxon>
        <taxon>Dikarya</taxon>
        <taxon>Basidiomycota</taxon>
        <taxon>Agaricomycotina</taxon>
        <taxon>Tremellomycetes</taxon>
        <taxon>Tremellales</taxon>
        <taxon>Cryptococcaceae</taxon>
        <taxon>Kwoniella</taxon>
    </lineage>
</organism>
<feature type="region of interest" description="Disordered" evidence="1">
    <location>
        <begin position="1"/>
        <end position="28"/>
    </location>
</feature>
<evidence type="ECO:0000256" key="1">
    <source>
        <dbReference type="SAM" id="MobiDB-lite"/>
    </source>
</evidence>
<evidence type="ECO:0000313" key="3">
    <source>
        <dbReference type="Proteomes" id="UP000092583"/>
    </source>
</evidence>
<reference evidence="2 3" key="1">
    <citation type="submission" date="2013-07" db="EMBL/GenBank/DDBJ databases">
        <title>The Genome Sequence of Kwoniella mangroviensis CBS10435.</title>
        <authorList>
            <consortium name="The Broad Institute Genome Sequencing Platform"/>
            <person name="Cuomo C."/>
            <person name="Litvintseva A."/>
            <person name="Chen Y."/>
            <person name="Heitman J."/>
            <person name="Sun S."/>
            <person name="Springer D."/>
            <person name="Dromer F."/>
            <person name="Young S.K."/>
            <person name="Zeng Q."/>
            <person name="Gargeya S."/>
            <person name="Fitzgerald M."/>
            <person name="Abouelleil A."/>
            <person name="Alvarado L."/>
            <person name="Berlin A.M."/>
            <person name="Chapman S.B."/>
            <person name="Dewar J."/>
            <person name="Goldberg J."/>
            <person name="Griggs A."/>
            <person name="Gujja S."/>
            <person name="Hansen M."/>
            <person name="Howarth C."/>
            <person name="Imamovic A."/>
            <person name="Larimer J."/>
            <person name="McCowan C."/>
            <person name="Murphy C."/>
            <person name="Pearson M."/>
            <person name="Priest M."/>
            <person name="Roberts A."/>
            <person name="Saif S."/>
            <person name="Shea T."/>
            <person name="Sykes S."/>
            <person name="Wortman J."/>
            <person name="Nusbaum C."/>
            <person name="Birren B."/>
        </authorList>
    </citation>
    <scope>NUCLEOTIDE SEQUENCE [LARGE SCALE GENOMIC DNA]</scope>
    <source>
        <strain evidence="2 3">CBS 10435</strain>
    </source>
</reference>
<accession>A0A1B9IM94</accession>
<protein>
    <submittedName>
        <fullName evidence="2">Uncharacterized protein</fullName>
    </submittedName>
</protein>
<dbReference type="AlphaFoldDB" id="A0A1B9IM94"/>
<dbReference type="EMBL" id="KI669464">
    <property type="protein sequence ID" value="OCF56627.1"/>
    <property type="molecule type" value="Genomic_DNA"/>
</dbReference>
<keyword evidence="3" id="KW-1185">Reference proteome</keyword>
<dbReference type="Proteomes" id="UP000092583">
    <property type="component" value="Unassembled WGS sequence"/>
</dbReference>
<feature type="compositionally biased region" description="Polar residues" evidence="1">
    <location>
        <begin position="43"/>
        <end position="57"/>
    </location>
</feature>
<feature type="compositionally biased region" description="Polar residues" evidence="1">
    <location>
        <begin position="9"/>
        <end position="23"/>
    </location>
</feature>
<sequence length="120" mass="13094">MQKADHTDQVSGTENPHQMNQGVNHGGYSLTYSITRRFGVENDSLTMKGNSAVSTTASTKKPGSSMSSKGSKRKAEKEIPDTTSSETMASRRSRRGDTGVKLFQLEFDDEDNDDNPMMAA</sequence>
<feature type="compositionally biased region" description="Polar residues" evidence="1">
    <location>
        <begin position="81"/>
        <end position="90"/>
    </location>
</feature>